<dbReference type="AlphaFoldDB" id="A0A5M3MCJ7"/>
<feature type="compositionally biased region" description="Basic and acidic residues" evidence="1">
    <location>
        <begin position="239"/>
        <end position="250"/>
    </location>
</feature>
<organism evidence="2 3">
    <name type="scientific">Coniophora puteana (strain RWD-64-598)</name>
    <name type="common">Brown rot fungus</name>
    <dbReference type="NCBI Taxonomy" id="741705"/>
    <lineage>
        <taxon>Eukaryota</taxon>
        <taxon>Fungi</taxon>
        <taxon>Dikarya</taxon>
        <taxon>Basidiomycota</taxon>
        <taxon>Agaricomycotina</taxon>
        <taxon>Agaricomycetes</taxon>
        <taxon>Agaricomycetidae</taxon>
        <taxon>Boletales</taxon>
        <taxon>Coniophorineae</taxon>
        <taxon>Coniophoraceae</taxon>
        <taxon>Coniophora</taxon>
    </lineage>
</organism>
<name>A0A5M3MCJ7_CONPW</name>
<comment type="caution">
    <text evidence="2">The sequence shown here is derived from an EMBL/GenBank/DDBJ whole genome shotgun (WGS) entry which is preliminary data.</text>
</comment>
<feature type="region of interest" description="Disordered" evidence="1">
    <location>
        <begin position="59"/>
        <end position="78"/>
    </location>
</feature>
<dbReference type="Proteomes" id="UP000053558">
    <property type="component" value="Unassembled WGS sequence"/>
</dbReference>
<proteinExistence type="predicted"/>
<dbReference type="EMBL" id="JH711585">
    <property type="protein sequence ID" value="EIW76570.1"/>
    <property type="molecule type" value="Genomic_DNA"/>
</dbReference>
<feature type="compositionally biased region" description="Basic residues" evidence="1">
    <location>
        <begin position="260"/>
        <end position="272"/>
    </location>
</feature>
<feature type="compositionally biased region" description="Low complexity" evidence="1">
    <location>
        <begin position="160"/>
        <end position="173"/>
    </location>
</feature>
<keyword evidence="3" id="KW-1185">Reference proteome</keyword>
<dbReference type="OMA" id="LLPINCH"/>
<evidence type="ECO:0000313" key="2">
    <source>
        <dbReference type="EMBL" id="EIW76570.1"/>
    </source>
</evidence>
<dbReference type="RefSeq" id="XP_007772971.1">
    <property type="nucleotide sequence ID" value="XM_007774781.1"/>
</dbReference>
<feature type="compositionally biased region" description="Pro residues" evidence="1">
    <location>
        <begin position="196"/>
        <end position="206"/>
    </location>
</feature>
<feature type="compositionally biased region" description="Polar residues" evidence="1">
    <location>
        <begin position="216"/>
        <end position="229"/>
    </location>
</feature>
<feature type="compositionally biased region" description="Basic and acidic residues" evidence="1">
    <location>
        <begin position="132"/>
        <end position="145"/>
    </location>
</feature>
<evidence type="ECO:0000313" key="3">
    <source>
        <dbReference type="Proteomes" id="UP000053558"/>
    </source>
</evidence>
<accession>A0A5M3MCJ7</accession>
<evidence type="ECO:0000256" key="1">
    <source>
        <dbReference type="SAM" id="MobiDB-lite"/>
    </source>
</evidence>
<gene>
    <name evidence="2" type="ORF">CONPUDRAFT_146416</name>
</gene>
<dbReference type="GeneID" id="19202199"/>
<dbReference type="KEGG" id="cput:CONPUDRAFT_146416"/>
<protein>
    <submittedName>
        <fullName evidence="2">Uncharacterized protein</fullName>
    </submittedName>
</protein>
<dbReference type="OrthoDB" id="3253810at2759"/>
<feature type="region of interest" description="Disordered" evidence="1">
    <location>
        <begin position="1"/>
        <end position="52"/>
    </location>
</feature>
<feature type="region of interest" description="Disordered" evidence="1">
    <location>
        <begin position="126"/>
        <end position="272"/>
    </location>
</feature>
<sequence>MSTFSLRPVVDHPPSPSSSSSTDRSPPHKHSASPHVSSALHGQPRRPISPGFLRDVNLEQDANDLPRKYPAPPTGHDLMAMFPPQAPANFGAIQPGATSHWFQRQERAFFAQAGKEIVRVRVEIDMPPQSSEEAHASSSKPRDSVGPRTWPALPPHPHHSPSQPSASHPYAHSKSSRQARAMPPMPTQTPTMHPVPAHPSQPPPHHTPGSYHANVTLRTAPTEVHQSSGAAPMEYTAGDDYRESSDDAWRRPTPYTDRRRAGKHTKRVIVRN</sequence>
<reference evidence="3" key="1">
    <citation type="journal article" date="2012" name="Science">
        <title>The Paleozoic origin of enzymatic lignin decomposition reconstructed from 31 fungal genomes.</title>
        <authorList>
            <person name="Floudas D."/>
            <person name="Binder M."/>
            <person name="Riley R."/>
            <person name="Barry K."/>
            <person name="Blanchette R.A."/>
            <person name="Henrissat B."/>
            <person name="Martinez A.T."/>
            <person name="Otillar R."/>
            <person name="Spatafora J.W."/>
            <person name="Yadav J.S."/>
            <person name="Aerts A."/>
            <person name="Benoit I."/>
            <person name="Boyd A."/>
            <person name="Carlson A."/>
            <person name="Copeland A."/>
            <person name="Coutinho P.M."/>
            <person name="de Vries R.P."/>
            <person name="Ferreira P."/>
            <person name="Findley K."/>
            <person name="Foster B."/>
            <person name="Gaskell J."/>
            <person name="Glotzer D."/>
            <person name="Gorecki P."/>
            <person name="Heitman J."/>
            <person name="Hesse C."/>
            <person name="Hori C."/>
            <person name="Igarashi K."/>
            <person name="Jurgens J.A."/>
            <person name="Kallen N."/>
            <person name="Kersten P."/>
            <person name="Kohler A."/>
            <person name="Kuees U."/>
            <person name="Kumar T.K.A."/>
            <person name="Kuo A."/>
            <person name="LaButti K."/>
            <person name="Larrondo L.F."/>
            <person name="Lindquist E."/>
            <person name="Ling A."/>
            <person name="Lombard V."/>
            <person name="Lucas S."/>
            <person name="Lundell T."/>
            <person name="Martin R."/>
            <person name="McLaughlin D.J."/>
            <person name="Morgenstern I."/>
            <person name="Morin E."/>
            <person name="Murat C."/>
            <person name="Nagy L.G."/>
            <person name="Nolan M."/>
            <person name="Ohm R.A."/>
            <person name="Patyshakuliyeva A."/>
            <person name="Rokas A."/>
            <person name="Ruiz-Duenas F.J."/>
            <person name="Sabat G."/>
            <person name="Salamov A."/>
            <person name="Samejima M."/>
            <person name="Schmutz J."/>
            <person name="Slot J.C."/>
            <person name="St John F."/>
            <person name="Stenlid J."/>
            <person name="Sun H."/>
            <person name="Sun S."/>
            <person name="Syed K."/>
            <person name="Tsang A."/>
            <person name="Wiebenga A."/>
            <person name="Young D."/>
            <person name="Pisabarro A."/>
            <person name="Eastwood D.C."/>
            <person name="Martin F."/>
            <person name="Cullen D."/>
            <person name="Grigoriev I.V."/>
            <person name="Hibbett D.S."/>
        </authorList>
    </citation>
    <scope>NUCLEOTIDE SEQUENCE [LARGE SCALE GENOMIC DNA]</scope>
    <source>
        <strain evidence="3">RWD-64-598 SS2</strain>
    </source>
</reference>